<comment type="catalytic activity">
    <reaction evidence="4 5">
        <text>[protein]-L-glutamate 5-O-methyl ester + H2O = L-glutamyl-[protein] + methanol + H(+)</text>
        <dbReference type="Rhea" id="RHEA:23236"/>
        <dbReference type="Rhea" id="RHEA-COMP:10208"/>
        <dbReference type="Rhea" id="RHEA-COMP:10311"/>
        <dbReference type="ChEBI" id="CHEBI:15377"/>
        <dbReference type="ChEBI" id="CHEBI:15378"/>
        <dbReference type="ChEBI" id="CHEBI:17790"/>
        <dbReference type="ChEBI" id="CHEBI:29973"/>
        <dbReference type="ChEBI" id="CHEBI:82795"/>
        <dbReference type="EC" id="3.1.1.61"/>
    </reaction>
</comment>
<dbReference type="InterPro" id="IPR008248">
    <property type="entry name" value="CheB-like"/>
</dbReference>
<keyword evidence="1 5" id="KW-0963">Cytoplasm</keyword>
<dbReference type="PANTHER" id="PTHR42872">
    <property type="entry name" value="PROTEIN-GLUTAMATE METHYLESTERASE/PROTEIN-GLUTAMINE GLUTAMINASE"/>
    <property type="match status" value="1"/>
</dbReference>
<sequence length="371" mass="39259">MGAKIRVLIVDDSATVRRTLTDILSSDPAIEVMGAAADPYAAVRRIGEEAPDVITLDVEMPRMDGITFLRKLMSQHPIPVVMCSSLVEDGSETLMQALEAGAVDVILKPRLDTRQSLLDAQVRICDTVKAAARAKPRPRNHGTTGTGTGAARTRAPEPKLNADVMMPAPTLGGKAGGAMARTTERVVCIGASTGGTEALREVLEALPADSPGIVVVQHMPESFTAAFARRLDGLCEVTVREARDGDTVLRGQVLIAPGNRHMLLQRSGARYLVAVKDGPLVSRHRPSVDVLFRSAAHCAGANAVGVIMTGMGDDGATGLREMRDAGAFTLAQDEESCVVFGMPKEAIARGGAEKVVGLTSIAREMLRHDRS</sequence>
<proteinExistence type="inferred from homology"/>
<evidence type="ECO:0000256" key="6">
    <source>
        <dbReference type="PROSITE-ProRule" id="PRU00050"/>
    </source>
</evidence>
<dbReference type="GO" id="GO:0005737">
    <property type="term" value="C:cytoplasm"/>
    <property type="evidence" value="ECO:0007669"/>
    <property type="project" value="UniProtKB-SubCell"/>
</dbReference>
<keyword evidence="3 5" id="KW-0378">Hydrolase</keyword>
<dbReference type="SUPFAM" id="SSF52738">
    <property type="entry name" value="Methylesterase CheB, C-terminal domain"/>
    <property type="match status" value="1"/>
</dbReference>
<evidence type="ECO:0000256" key="2">
    <source>
        <dbReference type="ARBA" id="ARBA00022500"/>
    </source>
</evidence>
<evidence type="ECO:0000256" key="8">
    <source>
        <dbReference type="SAM" id="MobiDB-lite"/>
    </source>
</evidence>
<evidence type="ECO:0000256" key="3">
    <source>
        <dbReference type="ARBA" id="ARBA00022801"/>
    </source>
</evidence>
<comment type="domain">
    <text evidence="5">Contains a C-terminal catalytic domain, and an N-terminal region which modulates catalytic activity.</text>
</comment>
<feature type="region of interest" description="Disordered" evidence="8">
    <location>
        <begin position="132"/>
        <end position="167"/>
    </location>
</feature>
<evidence type="ECO:0000256" key="5">
    <source>
        <dbReference type="HAMAP-Rule" id="MF_00099"/>
    </source>
</evidence>
<organism evidence="11 12">
    <name type="scientific">Azospirillum thiophilum</name>
    <dbReference type="NCBI Taxonomy" id="528244"/>
    <lineage>
        <taxon>Bacteria</taxon>
        <taxon>Pseudomonadati</taxon>
        <taxon>Pseudomonadota</taxon>
        <taxon>Alphaproteobacteria</taxon>
        <taxon>Rhodospirillales</taxon>
        <taxon>Azospirillaceae</taxon>
        <taxon>Azospirillum</taxon>
    </lineage>
</organism>
<dbReference type="CDD" id="cd17541">
    <property type="entry name" value="REC_CheB-like"/>
    <property type="match status" value="1"/>
</dbReference>
<dbReference type="EC" id="3.5.1.44" evidence="5"/>
<evidence type="ECO:0000259" key="10">
    <source>
        <dbReference type="PROSITE" id="PS50122"/>
    </source>
</evidence>
<dbReference type="CDD" id="cd16432">
    <property type="entry name" value="CheB_Rec"/>
    <property type="match status" value="1"/>
</dbReference>
<accession>A0AAC8W4A4</accession>
<comment type="PTM">
    <text evidence="5">Phosphorylated by CheA. Phosphorylation of the N-terminal regulatory domain activates the methylesterase activity.</text>
</comment>
<dbReference type="SUPFAM" id="SSF52172">
    <property type="entry name" value="CheY-like"/>
    <property type="match status" value="1"/>
</dbReference>
<dbReference type="SMART" id="SM00448">
    <property type="entry name" value="REC"/>
    <property type="match status" value="1"/>
</dbReference>
<evidence type="ECO:0000256" key="4">
    <source>
        <dbReference type="ARBA" id="ARBA00048267"/>
    </source>
</evidence>
<feature type="domain" description="Response regulatory" evidence="9">
    <location>
        <begin position="6"/>
        <end position="123"/>
    </location>
</feature>
<dbReference type="PIRSF" id="PIRSF000876">
    <property type="entry name" value="RR_chemtxs_CheB"/>
    <property type="match status" value="1"/>
</dbReference>
<comment type="subcellular location">
    <subcellularLocation>
        <location evidence="5">Cytoplasm</location>
    </subcellularLocation>
</comment>
<comment type="function">
    <text evidence="5">Involved in chemotaxis. Part of a chemotaxis signal transduction system that modulates chemotaxis in response to various stimuli. Catalyzes the demethylation of specific methylglutamate residues introduced into the chemoreceptors (methyl-accepting chemotaxis proteins or MCP) by CheR. Also mediates the irreversible deamidation of specific glutamine residues to glutamic acid.</text>
</comment>
<dbReference type="Pfam" id="PF00072">
    <property type="entry name" value="Response_reg"/>
    <property type="match status" value="1"/>
</dbReference>
<dbReference type="GO" id="GO:0000156">
    <property type="term" value="F:phosphorelay response regulator activity"/>
    <property type="evidence" value="ECO:0007669"/>
    <property type="project" value="InterPro"/>
</dbReference>
<dbReference type="InterPro" id="IPR035909">
    <property type="entry name" value="CheB_C"/>
</dbReference>
<dbReference type="GO" id="GO:0008984">
    <property type="term" value="F:protein-glutamate methylesterase activity"/>
    <property type="evidence" value="ECO:0007669"/>
    <property type="project" value="UniProtKB-UniRule"/>
</dbReference>
<reference evidence="12" key="1">
    <citation type="submission" date="2015-08" db="EMBL/GenBank/DDBJ databases">
        <title>Complete Genome Sequence of Azospirillum thiophilum BV-S.</title>
        <authorList>
            <person name="Fomenkov A."/>
            <person name="Vincze T."/>
            <person name="Grabovich M."/>
            <person name="Dubinina G."/>
            <person name="Orlova M."/>
            <person name="Belousova E."/>
            <person name="Roberts R.J."/>
        </authorList>
    </citation>
    <scope>NUCLEOTIDE SEQUENCE [LARGE SCALE GENOMIC DNA]</scope>
    <source>
        <strain evidence="12">BV-S</strain>
    </source>
</reference>
<feature type="modified residue" description="4-aspartylphosphate" evidence="5 7">
    <location>
        <position position="57"/>
    </location>
</feature>
<dbReference type="Pfam" id="PF01339">
    <property type="entry name" value="CheB_methylest"/>
    <property type="match status" value="1"/>
</dbReference>
<keyword evidence="5 7" id="KW-0597">Phosphoprotein</keyword>
<dbReference type="EMBL" id="CP012405">
    <property type="protein sequence ID" value="ALG74808.1"/>
    <property type="molecule type" value="Genomic_DNA"/>
</dbReference>
<dbReference type="AlphaFoldDB" id="A0AAC8W4A4"/>
<evidence type="ECO:0000259" key="9">
    <source>
        <dbReference type="PROSITE" id="PS50110"/>
    </source>
</evidence>
<protein>
    <recommendedName>
        <fullName evidence="5">Protein-glutamate methylesterase/protein-glutamine glutaminase</fullName>
        <ecNumber evidence="5">3.1.1.61</ecNumber>
        <ecNumber evidence="5">3.5.1.44</ecNumber>
    </recommendedName>
</protein>
<comment type="similarity">
    <text evidence="5">Belongs to the CheB family.</text>
</comment>
<feature type="domain" description="CheB-type methylesterase" evidence="10">
    <location>
        <begin position="180"/>
        <end position="366"/>
    </location>
</feature>
<dbReference type="GO" id="GO:0050568">
    <property type="term" value="F:protein-glutamine glutaminase activity"/>
    <property type="evidence" value="ECO:0007669"/>
    <property type="project" value="UniProtKB-UniRule"/>
</dbReference>
<dbReference type="RefSeq" id="WP_045585690.1">
    <property type="nucleotide sequence ID" value="NZ_CP012405.1"/>
</dbReference>
<evidence type="ECO:0000313" key="12">
    <source>
        <dbReference type="Proteomes" id="UP000069935"/>
    </source>
</evidence>
<dbReference type="PROSITE" id="PS50122">
    <property type="entry name" value="CHEB"/>
    <property type="match status" value="1"/>
</dbReference>
<dbReference type="Gene3D" id="3.40.50.180">
    <property type="entry name" value="Methylesterase CheB, C-terminal domain"/>
    <property type="match status" value="1"/>
</dbReference>
<name>A0AAC8W4A4_9PROT</name>
<evidence type="ECO:0000313" key="11">
    <source>
        <dbReference type="EMBL" id="ALG74808.1"/>
    </source>
</evidence>
<dbReference type="HAMAP" id="MF_00099">
    <property type="entry name" value="CheB_chemtxs"/>
    <property type="match status" value="1"/>
</dbReference>
<dbReference type="NCBIfam" id="NF009206">
    <property type="entry name" value="PRK12555.1"/>
    <property type="match status" value="1"/>
</dbReference>
<dbReference type="Gene3D" id="3.40.50.2300">
    <property type="match status" value="1"/>
</dbReference>
<dbReference type="GO" id="GO:0006935">
    <property type="term" value="P:chemotaxis"/>
    <property type="evidence" value="ECO:0007669"/>
    <property type="project" value="UniProtKB-UniRule"/>
</dbReference>
<dbReference type="Proteomes" id="UP000069935">
    <property type="component" value="Chromosome 5"/>
</dbReference>
<feature type="active site" evidence="5 6">
    <location>
        <position position="314"/>
    </location>
</feature>
<dbReference type="PANTHER" id="PTHR42872:SF6">
    <property type="entry name" value="PROTEIN-GLUTAMATE METHYLESTERASE_PROTEIN-GLUTAMINE GLUTAMINASE"/>
    <property type="match status" value="1"/>
</dbReference>
<keyword evidence="2 5" id="KW-0145">Chemotaxis</keyword>
<gene>
    <name evidence="5" type="primary">cheB</name>
    <name evidence="11" type="ORF">AL072_28185</name>
</gene>
<dbReference type="EC" id="3.1.1.61" evidence="5"/>
<dbReference type="InterPro" id="IPR011006">
    <property type="entry name" value="CheY-like_superfamily"/>
</dbReference>
<dbReference type="PROSITE" id="PS50110">
    <property type="entry name" value="RESPONSE_REGULATORY"/>
    <property type="match status" value="1"/>
</dbReference>
<reference evidence="11 12" key="2">
    <citation type="journal article" date="2016" name="Genome Announc.">
        <title>Complete Genome Sequence of a Strain of Azospirillum thiophilum Isolated from a Sulfide Spring.</title>
        <authorList>
            <person name="Fomenkov A."/>
            <person name="Vincze T."/>
            <person name="Grabovich M."/>
            <person name="Anton B.P."/>
            <person name="Dubinina G."/>
            <person name="Orlova M."/>
            <person name="Belousova E."/>
            <person name="Roberts R.J."/>
        </authorList>
    </citation>
    <scope>NUCLEOTIDE SEQUENCE [LARGE SCALE GENOMIC DNA]</scope>
    <source>
        <strain evidence="11 12">BV-S</strain>
    </source>
</reference>
<feature type="active site" evidence="5 6">
    <location>
        <position position="192"/>
    </location>
</feature>
<keyword evidence="12" id="KW-1185">Reference proteome</keyword>
<comment type="catalytic activity">
    <reaction evidence="5">
        <text>L-glutaminyl-[protein] + H2O = L-glutamyl-[protein] + NH4(+)</text>
        <dbReference type="Rhea" id="RHEA:16441"/>
        <dbReference type="Rhea" id="RHEA-COMP:10207"/>
        <dbReference type="Rhea" id="RHEA-COMP:10208"/>
        <dbReference type="ChEBI" id="CHEBI:15377"/>
        <dbReference type="ChEBI" id="CHEBI:28938"/>
        <dbReference type="ChEBI" id="CHEBI:29973"/>
        <dbReference type="ChEBI" id="CHEBI:30011"/>
        <dbReference type="EC" id="3.5.1.44"/>
    </reaction>
</comment>
<feature type="active site" evidence="5 6">
    <location>
        <position position="218"/>
    </location>
</feature>
<dbReference type="NCBIfam" id="NF001965">
    <property type="entry name" value="PRK00742.1"/>
    <property type="match status" value="1"/>
</dbReference>
<dbReference type="KEGG" id="ati:AL072_28185"/>
<evidence type="ECO:0000256" key="1">
    <source>
        <dbReference type="ARBA" id="ARBA00022490"/>
    </source>
</evidence>
<dbReference type="InterPro" id="IPR001789">
    <property type="entry name" value="Sig_transdc_resp-reg_receiver"/>
</dbReference>
<evidence type="ECO:0000256" key="7">
    <source>
        <dbReference type="PROSITE-ProRule" id="PRU00169"/>
    </source>
</evidence>
<dbReference type="InterPro" id="IPR000673">
    <property type="entry name" value="Sig_transdc_resp-reg_Me-estase"/>
</dbReference>